<dbReference type="InterPro" id="IPR002403">
    <property type="entry name" value="Cyt_P450_E_grp-IV"/>
</dbReference>
<evidence type="ECO:0000256" key="3">
    <source>
        <dbReference type="ARBA" id="ARBA00010617"/>
    </source>
</evidence>
<evidence type="ECO:0000256" key="6">
    <source>
        <dbReference type="ARBA" id="ARBA00023004"/>
    </source>
</evidence>
<dbReference type="Gene3D" id="1.10.630.10">
    <property type="entry name" value="Cytochrome P450"/>
    <property type="match status" value="1"/>
</dbReference>
<dbReference type="Proteomes" id="UP000469558">
    <property type="component" value="Unassembled WGS sequence"/>
</dbReference>
<comment type="cofactor">
    <cofactor evidence="1 7">
        <name>heme</name>
        <dbReference type="ChEBI" id="CHEBI:30413"/>
    </cofactor>
</comment>
<evidence type="ECO:0000256" key="5">
    <source>
        <dbReference type="ARBA" id="ARBA00022723"/>
    </source>
</evidence>
<dbReference type="GO" id="GO:0005789">
    <property type="term" value="C:endoplasmic reticulum membrane"/>
    <property type="evidence" value="ECO:0007669"/>
    <property type="project" value="UniProtKB-SubCell"/>
</dbReference>
<keyword evidence="5 7" id="KW-0479">Metal-binding</keyword>
<evidence type="ECO:0000256" key="4">
    <source>
        <dbReference type="ARBA" id="ARBA00022516"/>
    </source>
</evidence>
<keyword evidence="6 7" id="KW-0408">Iron</keyword>
<sequence>MDLVDDDFYNASPEPGPSSRVWDLILNPNVLLALFLGPVMILFLTRYLSERPLQSGDSKGGRRVWMPPYWVPFVGHGFNLQVDGLSDPIKFMSDARDQSLHGIFALFLGGTTHNIISDPDLVKSVMSQKESVVQFKPIAWSVLQKFFGFPKSSGVKYDKCWDELHSLFGYFMRDLQLSKVLDRSNRLLEQNIPQLISFINSEIDLQPWERRANATYISPTETEIDLCGMMRDLVGHSSVPPMFGSVLLEKYPNLLHDMYDFDDGMYYLLAGLPAWTPWAPVFRAHMARNRLWEALDDHQRALDALAEGNSIDYSWGELDDVSEFILKRNEIYRKNNFEIRERGELSVLWPSIINSSLLVYWQLLYILATPGLADKLRKEIAPYSIVTQGASIGKISEAPKLTLDHEGLSKNCPHLKSAYLEALRLTSKPWSVRKVASDVLISQNKTDGDAASYLLHKGEYITLPHELHMRDPKYYPNPDEFEPDRFLVADEDGKLSADIGTTRPYGGGPSMCKGRVFAERECLAVIAGILVFWEIEPADKKAGWVIPKQLKMSAVSKPAHETRVRIKRRVFEWER</sequence>
<comment type="caution">
    <text evidence="8">The sequence shown here is derived from an EMBL/GenBank/DDBJ whole genome shotgun (WGS) entry which is preliminary data.</text>
</comment>
<feature type="binding site" description="axial binding residue" evidence="7">
    <location>
        <position position="512"/>
    </location>
    <ligand>
        <name>heme</name>
        <dbReference type="ChEBI" id="CHEBI:30413"/>
    </ligand>
    <ligandPart>
        <name>Fe</name>
        <dbReference type="ChEBI" id="CHEBI:18248"/>
    </ligandPart>
</feature>
<evidence type="ECO:0000256" key="7">
    <source>
        <dbReference type="PIRSR" id="PIRSR602403-1"/>
    </source>
</evidence>
<evidence type="ECO:0000256" key="1">
    <source>
        <dbReference type="ARBA" id="ARBA00001971"/>
    </source>
</evidence>
<dbReference type="InterPro" id="IPR036396">
    <property type="entry name" value="Cyt_P450_sf"/>
</dbReference>
<dbReference type="GO" id="GO:0004497">
    <property type="term" value="F:monooxygenase activity"/>
    <property type="evidence" value="ECO:0007669"/>
    <property type="project" value="InterPro"/>
</dbReference>
<comment type="subcellular location">
    <subcellularLocation>
        <location evidence="2">Endoplasmic reticulum membrane</location>
        <topology evidence="2">Single-pass membrane protein</topology>
    </subcellularLocation>
</comment>
<dbReference type="CDD" id="cd11040">
    <property type="entry name" value="CYP7_CYP8-like"/>
    <property type="match status" value="1"/>
</dbReference>
<dbReference type="InterPro" id="IPR001128">
    <property type="entry name" value="Cyt_P450"/>
</dbReference>
<dbReference type="AlphaFoldDB" id="A0A8T9CB16"/>
<comment type="similarity">
    <text evidence="3">Belongs to the cytochrome P450 family.</text>
</comment>
<keyword evidence="7" id="KW-0349">Heme</keyword>
<gene>
    <name evidence="8" type="primary">CYP7A1_2</name>
    <name evidence="8" type="ORF">LSUE1_G001637</name>
</gene>
<reference evidence="8 9" key="1">
    <citation type="submission" date="2018-05" db="EMBL/GenBank/DDBJ databases">
        <title>Genome sequencing and assembly of the regulated plant pathogen Lachnellula willkommii and related sister species for the development of diagnostic species identification markers.</title>
        <authorList>
            <person name="Giroux E."/>
            <person name="Bilodeau G."/>
        </authorList>
    </citation>
    <scope>NUCLEOTIDE SEQUENCE [LARGE SCALE GENOMIC DNA]</scope>
    <source>
        <strain evidence="8 9">CBS 268.59</strain>
    </source>
</reference>
<dbReference type="Pfam" id="PF00067">
    <property type="entry name" value="p450"/>
    <property type="match status" value="1"/>
</dbReference>
<dbReference type="OrthoDB" id="3366823at2759"/>
<name>A0A8T9CB16_9HELO</name>
<dbReference type="EMBL" id="QGMK01000567">
    <property type="protein sequence ID" value="TVY81010.1"/>
    <property type="molecule type" value="Genomic_DNA"/>
</dbReference>
<dbReference type="PANTHER" id="PTHR24306:SF7">
    <property type="entry name" value="AHBB"/>
    <property type="match status" value="1"/>
</dbReference>
<keyword evidence="4" id="KW-0444">Lipid biosynthesis</keyword>
<dbReference type="PRINTS" id="PR00465">
    <property type="entry name" value="EP450IV"/>
</dbReference>
<dbReference type="SUPFAM" id="SSF48264">
    <property type="entry name" value="Cytochrome P450"/>
    <property type="match status" value="1"/>
</dbReference>
<accession>A0A8T9CB16</accession>
<dbReference type="GO" id="GO:0016705">
    <property type="term" value="F:oxidoreductase activity, acting on paired donors, with incorporation or reduction of molecular oxygen"/>
    <property type="evidence" value="ECO:0007669"/>
    <property type="project" value="InterPro"/>
</dbReference>
<keyword evidence="9" id="KW-1185">Reference proteome</keyword>
<dbReference type="PANTHER" id="PTHR24306">
    <property type="match status" value="1"/>
</dbReference>
<evidence type="ECO:0000313" key="9">
    <source>
        <dbReference type="Proteomes" id="UP000469558"/>
    </source>
</evidence>
<dbReference type="GO" id="GO:0020037">
    <property type="term" value="F:heme binding"/>
    <property type="evidence" value="ECO:0007669"/>
    <property type="project" value="InterPro"/>
</dbReference>
<organism evidence="8 9">
    <name type="scientific">Lachnellula suecica</name>
    <dbReference type="NCBI Taxonomy" id="602035"/>
    <lineage>
        <taxon>Eukaryota</taxon>
        <taxon>Fungi</taxon>
        <taxon>Dikarya</taxon>
        <taxon>Ascomycota</taxon>
        <taxon>Pezizomycotina</taxon>
        <taxon>Leotiomycetes</taxon>
        <taxon>Helotiales</taxon>
        <taxon>Lachnaceae</taxon>
        <taxon>Lachnellula</taxon>
    </lineage>
</organism>
<keyword evidence="4" id="KW-0443">Lipid metabolism</keyword>
<evidence type="ECO:0000256" key="2">
    <source>
        <dbReference type="ARBA" id="ARBA00004389"/>
    </source>
</evidence>
<protein>
    <submittedName>
        <fullName evidence="8">Cholesterol 7-alpha-monooxygenase</fullName>
    </submittedName>
</protein>
<evidence type="ECO:0000313" key="8">
    <source>
        <dbReference type="EMBL" id="TVY81010.1"/>
    </source>
</evidence>
<dbReference type="GO" id="GO:0005506">
    <property type="term" value="F:iron ion binding"/>
    <property type="evidence" value="ECO:0007669"/>
    <property type="project" value="InterPro"/>
</dbReference>
<proteinExistence type="inferred from homology"/>